<keyword evidence="4" id="KW-1185">Reference proteome</keyword>
<gene>
    <name evidence="3" type="ORF">AOCH_002422</name>
</gene>
<dbReference type="InterPro" id="IPR011032">
    <property type="entry name" value="GroES-like_sf"/>
</dbReference>
<dbReference type="InterPro" id="IPR045010">
    <property type="entry name" value="MDR_fam"/>
</dbReference>
<feature type="domain" description="Enoyl reductase (ER)" evidence="2">
    <location>
        <begin position="80"/>
        <end position="359"/>
    </location>
</feature>
<evidence type="ECO:0000313" key="3">
    <source>
        <dbReference type="EMBL" id="KKK25807.1"/>
    </source>
</evidence>
<accession>A0A0F8XQL0</accession>
<dbReference type="SMART" id="SM00829">
    <property type="entry name" value="PKS_ER"/>
    <property type="match status" value="1"/>
</dbReference>
<proteinExistence type="predicted"/>
<protein>
    <recommendedName>
        <fullName evidence="2">Enoyl reductase (ER) domain-containing protein</fullName>
    </recommendedName>
</protein>
<dbReference type="EMBL" id="JYKN01000084">
    <property type="protein sequence ID" value="KKK25807.1"/>
    <property type="molecule type" value="Genomic_DNA"/>
</dbReference>
<evidence type="ECO:0000259" key="2">
    <source>
        <dbReference type="SMART" id="SM00829"/>
    </source>
</evidence>
<dbReference type="InterPro" id="IPR020843">
    <property type="entry name" value="ER"/>
</dbReference>
<keyword evidence="1" id="KW-0560">Oxidoreductase</keyword>
<dbReference type="AlphaFoldDB" id="A0A0F8XQL0"/>
<organism evidence="3 4">
    <name type="scientific">Aspergillus ochraceoroseus</name>
    <dbReference type="NCBI Taxonomy" id="138278"/>
    <lineage>
        <taxon>Eukaryota</taxon>
        <taxon>Fungi</taxon>
        <taxon>Dikarya</taxon>
        <taxon>Ascomycota</taxon>
        <taxon>Pezizomycotina</taxon>
        <taxon>Eurotiomycetes</taxon>
        <taxon>Eurotiomycetidae</taxon>
        <taxon>Eurotiales</taxon>
        <taxon>Aspergillaceae</taxon>
        <taxon>Aspergillus</taxon>
        <taxon>Aspergillus subgen. Nidulantes</taxon>
    </lineage>
</organism>
<evidence type="ECO:0000256" key="1">
    <source>
        <dbReference type="ARBA" id="ARBA00023002"/>
    </source>
</evidence>
<dbReference type="InterPro" id="IPR013149">
    <property type="entry name" value="ADH-like_C"/>
</dbReference>
<dbReference type="GO" id="GO:0016628">
    <property type="term" value="F:oxidoreductase activity, acting on the CH-CH group of donors, NAD or NADP as acceptor"/>
    <property type="evidence" value="ECO:0007669"/>
    <property type="project" value="InterPro"/>
</dbReference>
<dbReference type="SUPFAM" id="SSF51735">
    <property type="entry name" value="NAD(P)-binding Rossmann-fold domains"/>
    <property type="match status" value="1"/>
</dbReference>
<dbReference type="Gene3D" id="3.40.50.720">
    <property type="entry name" value="NAD(P)-binding Rossmann-like Domain"/>
    <property type="match status" value="1"/>
</dbReference>
<dbReference type="InterPro" id="IPR036291">
    <property type="entry name" value="NAD(P)-bd_dom_sf"/>
</dbReference>
<name>A0A0F8XQL0_9EURO</name>
<dbReference type="VEuPathDB" id="FungiDB:P175DRAFT_0522737"/>
<dbReference type="FunFam" id="3.40.50.720:FF:000121">
    <property type="entry name" value="Prostaglandin reductase 2"/>
    <property type="match status" value="1"/>
</dbReference>
<dbReference type="CDD" id="cd05288">
    <property type="entry name" value="PGDH"/>
    <property type="match status" value="1"/>
</dbReference>
<dbReference type="Proteomes" id="UP000034947">
    <property type="component" value="Unassembled WGS sequence"/>
</dbReference>
<dbReference type="SUPFAM" id="SSF50129">
    <property type="entry name" value="GroES-like"/>
    <property type="match status" value="1"/>
</dbReference>
<evidence type="ECO:0000313" key="4">
    <source>
        <dbReference type="Proteomes" id="UP000034947"/>
    </source>
</evidence>
<reference evidence="3 4" key="1">
    <citation type="submission" date="2015-02" db="EMBL/GenBank/DDBJ databases">
        <title>Draft Genome Sequences of Two Closely-Related Aflatoxigenic Aspergillus Species Obtained from the Cote d'Ivoire.</title>
        <authorList>
            <person name="Moore G.G."/>
            <person name="Beltz S.B."/>
            <person name="Mack B.M."/>
        </authorList>
    </citation>
    <scope>NUCLEOTIDE SEQUENCE [LARGE SCALE GENOMIC DNA]</scope>
    <source>
        <strain evidence="3 4">SRRC1432</strain>
    </source>
</reference>
<dbReference type="PANTHER" id="PTHR43205">
    <property type="entry name" value="PROSTAGLANDIN REDUCTASE"/>
    <property type="match status" value="1"/>
</dbReference>
<dbReference type="Pfam" id="PF00107">
    <property type="entry name" value="ADH_zinc_N"/>
    <property type="match status" value="1"/>
</dbReference>
<comment type="caution">
    <text evidence="3">The sequence shown here is derived from an EMBL/GenBank/DDBJ whole genome shotgun (WGS) entry which is preliminary data.</text>
</comment>
<dbReference type="Gene3D" id="3.90.180.10">
    <property type="entry name" value="Medium-chain alcohol dehydrogenases, catalytic domain"/>
    <property type="match status" value="1"/>
</dbReference>
<dbReference type="PANTHER" id="PTHR43205:SF7">
    <property type="entry name" value="PROSTAGLANDIN REDUCTASE 1"/>
    <property type="match status" value="1"/>
</dbReference>
<feature type="non-terminal residue" evidence="3">
    <location>
        <position position="374"/>
    </location>
</feature>
<sequence length="374" mass="40924">MVQNKTLVFANVPQGLPVAGKDLTIENRPIDLNAPLPPGSVLAKTLHISFDPYLRHRLIHPHAVTEFPHIPLNEPIPNTGIVKVLAAAPASPEAEAEAEAEAPFPVGAILRGMVPIQEYVVLGAADLPQFERIANPLALDLRYFLGPLGMPGLTAYSAFYEIAQPKPGETLFVSAASGAVGQIVCQLAKREGLRVIGSVGSEEKRALLVDRVGVDHAFNYRSVGSENVREELRRLAPDGIDIYYDNVGGEQLEAAIYELNHRGRIVACGYASQYQKPAEQRYGVRNTGLVVGKCLTWRGLSVFEPEFGPKYGEEHLKRVQEWIQNGSIKPILDVTKGIDHAAEGLVRLFTGENIGKAVLDLSQEEEEEEEEEEE</sequence>